<dbReference type="SUPFAM" id="SSF53383">
    <property type="entry name" value="PLP-dependent transferases"/>
    <property type="match status" value="1"/>
</dbReference>
<dbReference type="InterPro" id="IPR015424">
    <property type="entry name" value="PyrdxlP-dep_Trfase"/>
</dbReference>
<evidence type="ECO:0000256" key="5">
    <source>
        <dbReference type="ARBA" id="ARBA00013220"/>
    </source>
</evidence>
<evidence type="ECO:0000256" key="2">
    <source>
        <dbReference type="ARBA" id="ARBA00004141"/>
    </source>
</evidence>
<evidence type="ECO:0000256" key="7">
    <source>
        <dbReference type="ARBA" id="ARBA00022692"/>
    </source>
</evidence>
<evidence type="ECO:0000313" key="18">
    <source>
        <dbReference type="EMBL" id="KAG7306455.1"/>
    </source>
</evidence>
<keyword evidence="19" id="KW-1185">Reference proteome</keyword>
<feature type="region of interest" description="Disordered" evidence="15">
    <location>
        <begin position="821"/>
        <end position="983"/>
    </location>
</feature>
<dbReference type="Pfam" id="PF13965">
    <property type="entry name" value="SID-1_RNA_chan"/>
    <property type="match status" value="1"/>
</dbReference>
<keyword evidence="7 16" id="KW-0812">Transmembrane</keyword>
<evidence type="ECO:0000256" key="6">
    <source>
        <dbReference type="ARBA" id="ARBA00022679"/>
    </source>
</evidence>
<dbReference type="InterPro" id="IPR025958">
    <property type="entry name" value="SID1_TM_fam"/>
</dbReference>
<protein>
    <recommendedName>
        <fullName evidence="5">serine C-palmitoyltransferase</fullName>
        <ecNumber evidence="5">2.3.1.50</ecNumber>
    </recommendedName>
</protein>
<dbReference type="EMBL" id="JAHIBW010000012">
    <property type="protein sequence ID" value="KAG7306455.1"/>
    <property type="molecule type" value="Genomic_DNA"/>
</dbReference>
<name>A0ABQ7QMS4_PLUXY</name>
<dbReference type="CDD" id="cd06454">
    <property type="entry name" value="KBL_like"/>
    <property type="match status" value="1"/>
</dbReference>
<evidence type="ECO:0000256" key="10">
    <source>
        <dbReference type="ARBA" id="ARBA00022989"/>
    </source>
</evidence>
<dbReference type="PANTHER" id="PTHR13693:SF3">
    <property type="entry name" value="LD36009P"/>
    <property type="match status" value="1"/>
</dbReference>
<dbReference type="Pfam" id="PF00155">
    <property type="entry name" value="Aminotran_1_2"/>
    <property type="match status" value="1"/>
</dbReference>
<evidence type="ECO:0000256" key="16">
    <source>
        <dbReference type="SAM" id="Phobius"/>
    </source>
</evidence>
<evidence type="ECO:0000256" key="1">
    <source>
        <dbReference type="ARBA" id="ARBA00001933"/>
    </source>
</evidence>
<evidence type="ECO:0000256" key="12">
    <source>
        <dbReference type="ARBA" id="ARBA00023180"/>
    </source>
</evidence>
<evidence type="ECO:0000259" key="17">
    <source>
        <dbReference type="Pfam" id="PF00155"/>
    </source>
</evidence>
<feature type="transmembrane region" description="Helical" evidence="16">
    <location>
        <begin position="777"/>
        <end position="800"/>
    </location>
</feature>
<feature type="compositionally biased region" description="Polar residues" evidence="15">
    <location>
        <begin position="853"/>
        <end position="863"/>
    </location>
</feature>
<dbReference type="EC" id="2.3.1.50" evidence="5"/>
<reference evidence="18 19" key="1">
    <citation type="submission" date="2021-06" db="EMBL/GenBank/DDBJ databases">
        <title>A haploid diamondback moth (Plutella xylostella L.) genome assembly resolves 31 chromosomes and identifies a diamide resistance mutation.</title>
        <authorList>
            <person name="Ward C.M."/>
            <person name="Perry K.D."/>
            <person name="Baker G."/>
            <person name="Powis K."/>
            <person name="Heckel D.G."/>
            <person name="Baxter S.W."/>
        </authorList>
    </citation>
    <scope>NUCLEOTIDE SEQUENCE [LARGE SCALE GENOMIC DNA]</scope>
    <source>
        <strain evidence="18 19">LV</strain>
        <tissue evidence="18">Single pupa</tissue>
    </source>
</reference>
<feature type="transmembrane region" description="Helical" evidence="16">
    <location>
        <begin position="79"/>
        <end position="98"/>
    </location>
</feature>
<dbReference type="Gene3D" id="3.90.1150.10">
    <property type="entry name" value="Aspartate Aminotransferase, domain 1"/>
    <property type="match status" value="1"/>
</dbReference>
<evidence type="ECO:0000256" key="4">
    <source>
        <dbReference type="ARBA" id="ARBA00008392"/>
    </source>
</evidence>
<dbReference type="PROSITE" id="PS00599">
    <property type="entry name" value="AA_TRANSFER_CLASS_2"/>
    <property type="match status" value="1"/>
</dbReference>
<evidence type="ECO:0000256" key="13">
    <source>
        <dbReference type="ARBA" id="ARBA00023315"/>
    </source>
</evidence>
<comment type="similarity">
    <text evidence="4">Belongs to the class-II pyridoxal-phosphate-dependent aminotransferase family.</text>
</comment>
<keyword evidence="10 16" id="KW-1133">Transmembrane helix</keyword>
<gene>
    <name evidence="18" type="ORF">JYU34_009091</name>
</gene>
<evidence type="ECO:0000256" key="3">
    <source>
        <dbReference type="ARBA" id="ARBA00006618"/>
    </source>
</evidence>
<feature type="compositionally biased region" description="Polar residues" evidence="15">
    <location>
        <begin position="925"/>
        <end position="964"/>
    </location>
</feature>
<dbReference type="Gene3D" id="3.40.640.10">
    <property type="entry name" value="Type I PLP-dependent aspartate aminotransferase-like (Major domain)"/>
    <property type="match status" value="1"/>
</dbReference>
<evidence type="ECO:0000313" key="19">
    <source>
        <dbReference type="Proteomes" id="UP000823941"/>
    </source>
</evidence>
<evidence type="ECO:0000256" key="15">
    <source>
        <dbReference type="SAM" id="MobiDB-lite"/>
    </source>
</evidence>
<comment type="catalytic activity">
    <reaction evidence="14">
        <text>L-serine + hexadecanoyl-CoA + H(+) = 3-oxosphinganine + CO2 + CoA</text>
        <dbReference type="Rhea" id="RHEA:14761"/>
        <dbReference type="ChEBI" id="CHEBI:15378"/>
        <dbReference type="ChEBI" id="CHEBI:16526"/>
        <dbReference type="ChEBI" id="CHEBI:33384"/>
        <dbReference type="ChEBI" id="CHEBI:57287"/>
        <dbReference type="ChEBI" id="CHEBI:57379"/>
        <dbReference type="ChEBI" id="CHEBI:58299"/>
        <dbReference type="EC" id="2.3.1.50"/>
    </reaction>
</comment>
<evidence type="ECO:0000256" key="11">
    <source>
        <dbReference type="ARBA" id="ARBA00023136"/>
    </source>
</evidence>
<sequence>MAVVVENGRVPSNFMEVSDKRDKCNGTDNKLANGKVNHYKNGHVKNGLSNGVNKHNADRWAPVDWSQFELPAPADEGSMVTVALTQIGFLILMILGYLNQLLFTPKVARERNREGYAPLYNPFEQFFSRYVYRRVRHCFNRPITSAPAAEVTVKEWETSDYNWSFQFTGKERRCVNLGSYNYLGFASGTGECAEAAAAATRRHGLSLCSPRAELGQCELHVDLERTTAEFFGVESAIVFGMGFATNSLALPGLLGEGDLVLSDENNHASLILGLRLSRVKVRVFKHNDMRHLERLARRAVAEGKWKKIVIVVEGIYSMEGSIVPLPAIMALKKKYNLYLYLDEAHSIGAMGPRGRGVTDYWGVDARDVDILMGTFTKSFGAAGGYIAGSHRLTSWLRAHGHAHGYAHSMAPAVAAQILTSMRALDTPPGRARVATLRDNTRHFRQRLRSMGILTFGHDDSPVVPMLVYTFSKMVCTVERLTERSLATVGVGFPATPLNKARIRLPFEVEHVLSMNGSIEYILEFIPNFEQRQYPSRINVKTDGGDTSQPILITARQGVGISTWQLPYRSGSQVLYEVSRTLCPEHLIDTANNTECGEQSSFRVKNTFILQISSTCATQQVLTLLAAPARDFALPFQRSTEILATFTKPTVQHYAFRDGQSSVRLTLQSDHRAVCAMLSLQNVTCPVLQTSALLPQAGWRLTMLRSAAVHVPRHRFPNGFYLVVVLLPSSRECFGEAGPDDDWLWEDMFGGPGRQPTRGGTEKSITVYVQASITLSQYALATGLTLLFCGVFYIAFFALVFAQKWPRFAKYVSPKARLVDDEPATFDSSEDSNSSDEEQEAGTASTVVDRRPANDQSSGTQHTAVESGDQRPGHNGQADEANGRSAQNGQAYDVDGRPVQNGQANETQSSPEDPDSLVLASDGERQGNSLHDPTNRRVQIQDASTNPATLVHSGNGTLQANSDTNTGDRRAAGNDEDNEEQVSSHGMILIRSAYLTFPTL</sequence>
<keyword evidence="13" id="KW-0012">Acyltransferase</keyword>
<keyword evidence="8" id="KW-0732">Signal</keyword>
<dbReference type="InterPro" id="IPR004839">
    <property type="entry name" value="Aminotransferase_I/II_large"/>
</dbReference>
<dbReference type="InterPro" id="IPR015422">
    <property type="entry name" value="PyrdxlP-dep_Trfase_small"/>
</dbReference>
<dbReference type="Proteomes" id="UP000823941">
    <property type="component" value="Chromosome 12"/>
</dbReference>
<keyword evidence="6" id="KW-0808">Transferase</keyword>
<keyword evidence="11 16" id="KW-0472">Membrane</keyword>
<evidence type="ECO:0000256" key="8">
    <source>
        <dbReference type="ARBA" id="ARBA00022729"/>
    </source>
</evidence>
<keyword evidence="12" id="KW-0325">Glycoprotein</keyword>
<dbReference type="InterPro" id="IPR001917">
    <property type="entry name" value="Aminotrans_II_pyridoxalP_BS"/>
</dbReference>
<feature type="compositionally biased region" description="Acidic residues" evidence="15">
    <location>
        <begin position="821"/>
        <end position="839"/>
    </location>
</feature>
<evidence type="ECO:0000256" key="9">
    <source>
        <dbReference type="ARBA" id="ARBA00022898"/>
    </source>
</evidence>
<comment type="similarity">
    <text evidence="3">Belongs to the SID1 family.</text>
</comment>
<feature type="domain" description="Aminotransferase class I/classII large" evidence="17">
    <location>
        <begin position="174"/>
        <end position="504"/>
    </location>
</feature>
<dbReference type="PANTHER" id="PTHR13693">
    <property type="entry name" value="CLASS II AMINOTRANSFERASE/8-AMINO-7-OXONONANOATE SYNTHASE"/>
    <property type="match status" value="1"/>
</dbReference>
<feature type="compositionally biased region" description="Polar residues" evidence="15">
    <location>
        <begin position="899"/>
        <end position="910"/>
    </location>
</feature>
<keyword evidence="9" id="KW-0663">Pyridoxal phosphate</keyword>
<organism evidence="18 19">
    <name type="scientific">Plutella xylostella</name>
    <name type="common">Diamondback moth</name>
    <name type="synonym">Plutella maculipennis</name>
    <dbReference type="NCBI Taxonomy" id="51655"/>
    <lineage>
        <taxon>Eukaryota</taxon>
        <taxon>Metazoa</taxon>
        <taxon>Ecdysozoa</taxon>
        <taxon>Arthropoda</taxon>
        <taxon>Hexapoda</taxon>
        <taxon>Insecta</taxon>
        <taxon>Pterygota</taxon>
        <taxon>Neoptera</taxon>
        <taxon>Endopterygota</taxon>
        <taxon>Lepidoptera</taxon>
        <taxon>Glossata</taxon>
        <taxon>Ditrysia</taxon>
        <taxon>Yponomeutoidea</taxon>
        <taxon>Plutellidae</taxon>
        <taxon>Plutella</taxon>
    </lineage>
</organism>
<comment type="subcellular location">
    <subcellularLocation>
        <location evidence="2">Membrane</location>
        <topology evidence="2">Multi-pass membrane protein</topology>
    </subcellularLocation>
</comment>
<dbReference type="InterPro" id="IPR015421">
    <property type="entry name" value="PyrdxlP-dep_Trfase_major"/>
</dbReference>
<proteinExistence type="inferred from homology"/>
<comment type="caution">
    <text evidence="18">The sequence shown here is derived from an EMBL/GenBank/DDBJ whole genome shotgun (WGS) entry which is preliminary data.</text>
</comment>
<dbReference type="InterPro" id="IPR050087">
    <property type="entry name" value="AON_synthase_class-II"/>
</dbReference>
<comment type="cofactor">
    <cofactor evidence="1">
        <name>pyridoxal 5'-phosphate</name>
        <dbReference type="ChEBI" id="CHEBI:597326"/>
    </cofactor>
</comment>
<accession>A0ABQ7QMS4</accession>
<evidence type="ECO:0000256" key="14">
    <source>
        <dbReference type="ARBA" id="ARBA00048528"/>
    </source>
</evidence>